<evidence type="ECO:0000313" key="7">
    <source>
        <dbReference type="EMBL" id="MBB4658040.1"/>
    </source>
</evidence>
<evidence type="ECO:0000256" key="2">
    <source>
        <dbReference type="ARBA" id="ARBA00022741"/>
    </source>
</evidence>
<dbReference type="GO" id="GO:0004140">
    <property type="term" value="F:dephospho-CoA kinase activity"/>
    <property type="evidence" value="ECO:0007669"/>
    <property type="project" value="UniProtKB-UniRule"/>
</dbReference>
<dbReference type="InterPro" id="IPR027417">
    <property type="entry name" value="P-loop_NTPase"/>
</dbReference>
<comment type="caution">
    <text evidence="7">The sequence shown here is derived from an EMBL/GenBank/DDBJ whole genome shotgun (WGS) entry which is preliminary data.</text>
</comment>
<gene>
    <name evidence="5" type="primary">coaE</name>
    <name evidence="7" type="ORF">GGQ59_000540</name>
</gene>
<reference evidence="7 8" key="1">
    <citation type="submission" date="2020-08" db="EMBL/GenBank/DDBJ databases">
        <title>Genomic Encyclopedia of Type Strains, Phase IV (KMG-IV): sequencing the most valuable type-strain genomes for metagenomic binning, comparative biology and taxonomic classification.</title>
        <authorList>
            <person name="Goeker M."/>
        </authorList>
    </citation>
    <scope>NUCLEOTIDE SEQUENCE [LARGE SCALE GENOMIC DNA]</scope>
    <source>
        <strain evidence="7 8">DSM 102850</strain>
    </source>
</reference>
<keyword evidence="4 5" id="KW-0173">Coenzyme A biosynthesis</keyword>
<dbReference type="Gene3D" id="3.40.50.300">
    <property type="entry name" value="P-loop containing nucleotide triphosphate hydrolases"/>
    <property type="match status" value="1"/>
</dbReference>
<feature type="binding site" evidence="5">
    <location>
        <begin position="11"/>
        <end position="16"/>
    </location>
    <ligand>
        <name>ATP</name>
        <dbReference type="ChEBI" id="CHEBI:30616"/>
    </ligand>
</feature>
<dbReference type="PANTHER" id="PTHR10695:SF46">
    <property type="entry name" value="BIFUNCTIONAL COENZYME A SYNTHASE-RELATED"/>
    <property type="match status" value="1"/>
</dbReference>
<organism evidence="7 8">
    <name type="scientific">Parvularcula dongshanensis</name>
    <dbReference type="NCBI Taxonomy" id="1173995"/>
    <lineage>
        <taxon>Bacteria</taxon>
        <taxon>Pseudomonadati</taxon>
        <taxon>Pseudomonadota</taxon>
        <taxon>Alphaproteobacteria</taxon>
        <taxon>Parvularculales</taxon>
        <taxon>Parvularculaceae</taxon>
        <taxon>Parvularcula</taxon>
    </lineage>
</organism>
<dbReference type="CDD" id="cd02022">
    <property type="entry name" value="DPCK"/>
    <property type="match status" value="1"/>
</dbReference>
<dbReference type="PANTHER" id="PTHR10695">
    <property type="entry name" value="DEPHOSPHO-COA KINASE-RELATED"/>
    <property type="match status" value="1"/>
</dbReference>
<keyword evidence="5" id="KW-0963">Cytoplasm</keyword>
<comment type="similarity">
    <text evidence="1 5">Belongs to the CoaE family.</text>
</comment>
<keyword evidence="8" id="KW-1185">Reference proteome</keyword>
<dbReference type="SUPFAM" id="SSF52540">
    <property type="entry name" value="P-loop containing nucleoside triphosphate hydrolases"/>
    <property type="match status" value="1"/>
</dbReference>
<comment type="catalytic activity">
    <reaction evidence="5">
        <text>3'-dephospho-CoA + ATP = ADP + CoA + H(+)</text>
        <dbReference type="Rhea" id="RHEA:18245"/>
        <dbReference type="ChEBI" id="CHEBI:15378"/>
        <dbReference type="ChEBI" id="CHEBI:30616"/>
        <dbReference type="ChEBI" id="CHEBI:57287"/>
        <dbReference type="ChEBI" id="CHEBI:57328"/>
        <dbReference type="ChEBI" id="CHEBI:456216"/>
        <dbReference type="EC" id="2.7.1.24"/>
    </reaction>
</comment>
<keyword evidence="5 7" id="KW-0418">Kinase</keyword>
<dbReference type="GO" id="GO:0005524">
    <property type="term" value="F:ATP binding"/>
    <property type="evidence" value="ECO:0007669"/>
    <property type="project" value="UniProtKB-UniRule"/>
</dbReference>
<dbReference type="Pfam" id="PF01121">
    <property type="entry name" value="CoaE"/>
    <property type="match status" value="1"/>
</dbReference>
<dbReference type="GO" id="GO:0005737">
    <property type="term" value="C:cytoplasm"/>
    <property type="evidence" value="ECO:0007669"/>
    <property type="project" value="UniProtKB-SubCell"/>
</dbReference>
<evidence type="ECO:0000256" key="3">
    <source>
        <dbReference type="ARBA" id="ARBA00022840"/>
    </source>
</evidence>
<evidence type="ECO:0000256" key="5">
    <source>
        <dbReference type="HAMAP-Rule" id="MF_00376"/>
    </source>
</evidence>
<evidence type="ECO:0000256" key="6">
    <source>
        <dbReference type="NCBIfam" id="TIGR00152"/>
    </source>
</evidence>
<keyword evidence="3 5" id="KW-0067">ATP-binding</keyword>
<dbReference type="InterPro" id="IPR001977">
    <property type="entry name" value="Depp_CoAkinase"/>
</dbReference>
<evidence type="ECO:0000313" key="8">
    <source>
        <dbReference type="Proteomes" id="UP000563524"/>
    </source>
</evidence>
<evidence type="ECO:0000256" key="1">
    <source>
        <dbReference type="ARBA" id="ARBA00009018"/>
    </source>
</evidence>
<comment type="pathway">
    <text evidence="5">Cofactor biosynthesis; coenzyme A biosynthesis; CoA from (R)-pantothenate: step 5/5.</text>
</comment>
<comment type="subcellular location">
    <subcellularLocation>
        <location evidence="5">Cytoplasm</location>
    </subcellularLocation>
</comment>
<dbReference type="GO" id="GO:0015937">
    <property type="term" value="P:coenzyme A biosynthetic process"/>
    <property type="evidence" value="ECO:0007669"/>
    <property type="project" value="UniProtKB-UniRule"/>
</dbReference>
<dbReference type="PROSITE" id="PS51219">
    <property type="entry name" value="DPCK"/>
    <property type="match status" value="1"/>
</dbReference>
<keyword evidence="2 5" id="KW-0547">Nucleotide-binding</keyword>
<dbReference type="RefSeq" id="WP_183815580.1">
    <property type="nucleotide sequence ID" value="NZ_JACHOB010000001.1"/>
</dbReference>
<dbReference type="EC" id="2.7.1.24" evidence="5 6"/>
<sequence>MITIGLTGSIGMGKSTTLRLFAEAGCATWDADAAVHRLYAPGGSGTKAVAALFPEAIGEGGSVDRAVLSRLVLSEPDELRRLEAAIHPLVAADRAAFLAAAVASGEAVAVLDVPLLFEIGGETAFDAVVVVTADAATRRARVLARPGMSDEKLDAILARQLPERERTRRADFVIETDEGIEAARDLVARILRTLAENSPVPDGQAEAE</sequence>
<dbReference type="HAMAP" id="MF_00376">
    <property type="entry name" value="Dephospho_CoA_kinase"/>
    <property type="match status" value="1"/>
</dbReference>
<comment type="function">
    <text evidence="5">Catalyzes the phosphorylation of the 3'-hydroxyl group of dephosphocoenzyme A to form coenzyme A.</text>
</comment>
<dbReference type="EMBL" id="JACHOB010000001">
    <property type="protein sequence ID" value="MBB4658040.1"/>
    <property type="molecule type" value="Genomic_DNA"/>
</dbReference>
<name>A0A840I1U7_9PROT</name>
<evidence type="ECO:0000256" key="4">
    <source>
        <dbReference type="ARBA" id="ARBA00022993"/>
    </source>
</evidence>
<dbReference type="Proteomes" id="UP000563524">
    <property type="component" value="Unassembled WGS sequence"/>
</dbReference>
<accession>A0A840I1U7</accession>
<dbReference type="NCBIfam" id="TIGR00152">
    <property type="entry name" value="dephospho-CoA kinase"/>
    <property type="match status" value="1"/>
</dbReference>
<dbReference type="UniPathway" id="UPA00241">
    <property type="reaction ID" value="UER00356"/>
</dbReference>
<keyword evidence="5 7" id="KW-0808">Transferase</keyword>
<proteinExistence type="inferred from homology"/>
<protein>
    <recommendedName>
        <fullName evidence="5 6">Dephospho-CoA kinase</fullName>
        <ecNumber evidence="5 6">2.7.1.24</ecNumber>
    </recommendedName>
    <alternativeName>
        <fullName evidence="5">Dephosphocoenzyme A kinase</fullName>
    </alternativeName>
</protein>
<dbReference type="AlphaFoldDB" id="A0A840I1U7"/>